<sequence>MSIPTFAETHNLVAFLETPAESAGFEKIINFLKSKPIHYALTVNPTIYVSYVKQFWATAKVKMVNDQEQIQALVDKTKVIIMEDSIRSDLRFDDAEGTACLLNEEIFEGLAHKRRKLRKEEEVSQDELEDEDHDPTPSNDPLPSGRRVKSLMEKYSLGTQEDASKQGRMIEKIDRNAVIALDDETYGMTNDDEMFGVDDLAGEEVVMETTTGVKDSDAPITDVTEDEVIMAQALAELKSTKHKVVVQEQEMSTIITTTATTVIIAVPTPRAKGGYKQSHLKGRNFDEIKELFDKEMTKVNDFIAMDSEAQESSTNGTAEHLESDISKKQKVDENAELVIDDFEELKSVWKLFLVMEMRCLLKLYQYLLDLQPSLTTKFTRKKRRTISRSLEQMVILKSIKLLKKMFKNFNREDLEVMWAIVKDRFKKKKPVDDKDNLLFRTLKTMFEHHVEDTIWKYQQRLAKDSKNYSIKIHTEEAHWDPNIVTGMDWLSNHKAEIICHVKVVRIPLLDGKVLRVLGEKLNEKIRQLKSAKAKDKKQREIVVVRDFPESPYRLAPSKLEEFLGQLKELQDKDTQAVKNWKAPRTPTEKCKTFDRGEKQELAFQTLKDKLCNAPILVPPKGLEDFVRRWIELFSDYDYEIRYHPGKANVVADALSRKGRVKPKRFRAMNMIF</sequence>
<dbReference type="SUPFAM" id="SSF56672">
    <property type="entry name" value="DNA/RNA polymerases"/>
    <property type="match status" value="1"/>
</dbReference>
<feature type="region of interest" description="Disordered" evidence="1">
    <location>
        <begin position="118"/>
        <end position="148"/>
    </location>
</feature>
<protein>
    <submittedName>
        <fullName evidence="2">Reverse transcriptase domain-containing protein</fullName>
    </submittedName>
</protein>
<keyword evidence="2" id="KW-0808">Transferase</keyword>
<feature type="compositionally biased region" description="Acidic residues" evidence="1">
    <location>
        <begin position="123"/>
        <end position="133"/>
    </location>
</feature>
<proteinExistence type="predicted"/>
<comment type="caution">
    <text evidence="2">The sequence shown here is derived from an EMBL/GenBank/DDBJ whole genome shotgun (WGS) entry which is preliminary data.</text>
</comment>
<dbReference type="AlphaFoldDB" id="A0A699I9H3"/>
<keyword evidence="2" id="KW-0695">RNA-directed DNA polymerase</keyword>
<gene>
    <name evidence="2" type="ORF">Tci_501145</name>
</gene>
<dbReference type="InterPro" id="IPR043502">
    <property type="entry name" value="DNA/RNA_pol_sf"/>
</dbReference>
<dbReference type="GO" id="GO:0003964">
    <property type="term" value="F:RNA-directed DNA polymerase activity"/>
    <property type="evidence" value="ECO:0007669"/>
    <property type="project" value="UniProtKB-KW"/>
</dbReference>
<evidence type="ECO:0000313" key="2">
    <source>
        <dbReference type="EMBL" id="GEZ29172.1"/>
    </source>
</evidence>
<keyword evidence="2" id="KW-0548">Nucleotidyltransferase</keyword>
<reference evidence="2" key="1">
    <citation type="journal article" date="2019" name="Sci. Rep.">
        <title>Draft genome of Tanacetum cinerariifolium, the natural source of mosquito coil.</title>
        <authorList>
            <person name="Yamashiro T."/>
            <person name="Shiraishi A."/>
            <person name="Satake H."/>
            <person name="Nakayama K."/>
        </authorList>
    </citation>
    <scope>NUCLEOTIDE SEQUENCE</scope>
</reference>
<accession>A0A699I9H3</accession>
<dbReference type="EMBL" id="BKCJ010261790">
    <property type="protein sequence ID" value="GEZ29172.1"/>
    <property type="molecule type" value="Genomic_DNA"/>
</dbReference>
<evidence type="ECO:0000256" key="1">
    <source>
        <dbReference type="SAM" id="MobiDB-lite"/>
    </source>
</evidence>
<dbReference type="PANTHER" id="PTHR34072">
    <property type="entry name" value="ENZYMATIC POLYPROTEIN-RELATED"/>
    <property type="match status" value="1"/>
</dbReference>
<dbReference type="PANTHER" id="PTHR34072:SF52">
    <property type="entry name" value="RIBONUCLEASE H"/>
    <property type="match status" value="1"/>
</dbReference>
<organism evidence="2">
    <name type="scientific">Tanacetum cinerariifolium</name>
    <name type="common">Dalmatian daisy</name>
    <name type="synonym">Chrysanthemum cinerariifolium</name>
    <dbReference type="NCBI Taxonomy" id="118510"/>
    <lineage>
        <taxon>Eukaryota</taxon>
        <taxon>Viridiplantae</taxon>
        <taxon>Streptophyta</taxon>
        <taxon>Embryophyta</taxon>
        <taxon>Tracheophyta</taxon>
        <taxon>Spermatophyta</taxon>
        <taxon>Magnoliopsida</taxon>
        <taxon>eudicotyledons</taxon>
        <taxon>Gunneridae</taxon>
        <taxon>Pentapetalae</taxon>
        <taxon>asterids</taxon>
        <taxon>campanulids</taxon>
        <taxon>Asterales</taxon>
        <taxon>Asteraceae</taxon>
        <taxon>Asteroideae</taxon>
        <taxon>Anthemideae</taxon>
        <taxon>Anthemidinae</taxon>
        <taxon>Tanacetum</taxon>
    </lineage>
</organism>
<name>A0A699I9H3_TANCI</name>